<dbReference type="GO" id="GO:0005759">
    <property type="term" value="C:mitochondrial matrix"/>
    <property type="evidence" value="ECO:0000318"/>
    <property type="project" value="GO_Central"/>
</dbReference>
<dbReference type="EMBL" id="DS985244">
    <property type="protein sequence ID" value="EDV25599.1"/>
    <property type="molecule type" value="Genomic_DNA"/>
</dbReference>
<evidence type="ECO:0008006" key="5">
    <source>
        <dbReference type="Google" id="ProtNLM"/>
    </source>
</evidence>
<dbReference type="AlphaFoldDB" id="B3RW31"/>
<dbReference type="InterPro" id="IPR050742">
    <property type="entry name" value="Helicase_Restrict-Modif_Enz"/>
</dbReference>
<dbReference type="PROSITE" id="PS51194">
    <property type="entry name" value="HELICASE_CTER"/>
    <property type="match status" value="1"/>
</dbReference>
<name>B3RW31_TRIAD</name>
<dbReference type="CDD" id="cd18799">
    <property type="entry name" value="SF2_C_EcoAI-like"/>
    <property type="match status" value="1"/>
</dbReference>
<sequence length="607" mass="68554">MEEKVIFSHLIGQVPSPNATTNKVLVLAHREELIDQAYRHLCSSLPQKSVDIEQGKRQASPDADVVVASVPTLGRKYSSRIERFDPNQFKLIVIDEAHHSSATSYLRVLGHFNALLNDETLPIKNKDGTRSDILVWGCTGTLQRSDGVGFGNVYEQVSYSRTLFQMWEEKWLAPINAYSIHTDADLSKVAKNQFDFVVSQLVKQINTPERNNTIVKAWLNHKDNFKSTLVFSANRQHAKDLTEAFRLSGKEAHLVDGQTPSDDRAELVSNFKEQKFPVMINCGVFTEGTDIPCIDCIILARPTRSSTLFQQMVGRGLRTFPDKEYCTVFDCFDNFSGCDIVTLPSLVGLPPNFNCEGQDLVKVHHEMQSLSENNTDCYHASSLSEAREMSKESVMGHSIDYPTNSEIDPAMWNHTNSSEPKISPILFDNKEINKVHYTMWRKFYMQIRKDSVWGLSLNKNSIYVLKNGAGNFDVFVHIVDRSSCKFSVLANHESSRSVENYYHVMTSASASTALKCGIVTGERLVGRTRMMLSSPNASWRSQPATYAQVKLIKRLSLGLWKGSDQQLTKGKAAAIMNGFFLRKSFNRLETLLQRYFDEISNYAYNNG</sequence>
<dbReference type="GO" id="GO:0036121">
    <property type="term" value="F:double-stranded DNA helicase activity"/>
    <property type="evidence" value="ECO:0000318"/>
    <property type="project" value="GO_Central"/>
</dbReference>
<dbReference type="SUPFAM" id="SSF52540">
    <property type="entry name" value="P-loop containing nucleoside triphosphate hydrolases"/>
    <property type="match status" value="1"/>
</dbReference>
<dbReference type="GO" id="GO:0000403">
    <property type="term" value="F:Y-form DNA binding"/>
    <property type="evidence" value="ECO:0000318"/>
    <property type="project" value="GO_Central"/>
</dbReference>
<organism evidence="3 4">
    <name type="scientific">Trichoplax adhaerens</name>
    <name type="common">Trichoplax reptans</name>
    <dbReference type="NCBI Taxonomy" id="10228"/>
    <lineage>
        <taxon>Eukaryota</taxon>
        <taxon>Metazoa</taxon>
        <taxon>Placozoa</taxon>
        <taxon>Uniplacotomia</taxon>
        <taxon>Trichoplacea</taxon>
        <taxon>Trichoplacidae</taxon>
        <taxon>Trichoplax</taxon>
    </lineage>
</organism>
<protein>
    <recommendedName>
        <fullName evidence="5">Helicase C-terminal domain-containing protein</fullName>
    </recommendedName>
</protein>
<evidence type="ECO:0000259" key="1">
    <source>
        <dbReference type="PROSITE" id="PS51192"/>
    </source>
</evidence>
<dbReference type="PANTHER" id="PTHR47396:SF1">
    <property type="entry name" value="ATP-DEPENDENT HELICASE IRC3-RELATED"/>
    <property type="match status" value="1"/>
</dbReference>
<dbReference type="GO" id="GO:0016787">
    <property type="term" value="F:hydrolase activity"/>
    <property type="evidence" value="ECO:0007669"/>
    <property type="project" value="InterPro"/>
</dbReference>
<dbReference type="KEGG" id="tad:TRIADDRAFT_55867"/>
<dbReference type="PhylomeDB" id="B3RW31"/>
<feature type="domain" description="Helicase C-terminal" evidence="2">
    <location>
        <begin position="213"/>
        <end position="368"/>
    </location>
</feature>
<dbReference type="STRING" id="10228.B3RW31"/>
<dbReference type="InterPro" id="IPR027417">
    <property type="entry name" value="P-loop_NTPase"/>
</dbReference>
<dbReference type="PANTHER" id="PTHR47396">
    <property type="entry name" value="TYPE I RESTRICTION ENZYME ECOKI R PROTEIN"/>
    <property type="match status" value="1"/>
</dbReference>
<dbReference type="CTD" id="6753351"/>
<dbReference type="SMART" id="SM00490">
    <property type="entry name" value="HELICc"/>
    <property type="match status" value="1"/>
</dbReference>
<dbReference type="InParanoid" id="B3RW31"/>
<keyword evidence="4" id="KW-1185">Reference proteome</keyword>
<feature type="domain" description="Helicase ATP-binding" evidence="1">
    <location>
        <begin position="1"/>
        <end position="160"/>
    </location>
</feature>
<dbReference type="Gene3D" id="3.40.50.300">
    <property type="entry name" value="P-loop containing nucleotide triphosphate hydrolases"/>
    <property type="match status" value="2"/>
</dbReference>
<dbReference type="PROSITE" id="PS51192">
    <property type="entry name" value="HELICASE_ATP_BIND_1"/>
    <property type="match status" value="1"/>
</dbReference>
<evidence type="ECO:0000259" key="2">
    <source>
        <dbReference type="PROSITE" id="PS51194"/>
    </source>
</evidence>
<accession>B3RW31</accession>
<dbReference type="Proteomes" id="UP000009022">
    <property type="component" value="Unassembled WGS sequence"/>
</dbReference>
<dbReference type="InterPro" id="IPR006935">
    <property type="entry name" value="Helicase/UvrB_N"/>
</dbReference>
<dbReference type="OrthoDB" id="6150506at2759"/>
<dbReference type="InterPro" id="IPR014001">
    <property type="entry name" value="Helicase_ATP-bd"/>
</dbReference>
<dbReference type="HOGENOM" id="CLU_014765_2_1_1"/>
<dbReference type="eggNOG" id="ENOG502QT4U">
    <property type="taxonomic scope" value="Eukaryota"/>
</dbReference>
<reference evidence="3 4" key="1">
    <citation type="journal article" date="2008" name="Nature">
        <title>The Trichoplax genome and the nature of placozoans.</title>
        <authorList>
            <person name="Srivastava M."/>
            <person name="Begovic E."/>
            <person name="Chapman J."/>
            <person name="Putnam N.H."/>
            <person name="Hellsten U."/>
            <person name="Kawashima T."/>
            <person name="Kuo A."/>
            <person name="Mitros T."/>
            <person name="Salamov A."/>
            <person name="Carpenter M.L."/>
            <person name="Signorovitch A.Y."/>
            <person name="Moreno M.A."/>
            <person name="Kamm K."/>
            <person name="Grimwood J."/>
            <person name="Schmutz J."/>
            <person name="Shapiro H."/>
            <person name="Grigoriev I.V."/>
            <person name="Buss L.W."/>
            <person name="Schierwater B."/>
            <person name="Dellaporta S.L."/>
            <person name="Rokhsar D.S."/>
        </authorList>
    </citation>
    <scope>NUCLEOTIDE SEQUENCE [LARGE SCALE GENOMIC DNA]</scope>
    <source>
        <strain evidence="3 4">Grell-BS-1999</strain>
    </source>
</reference>
<evidence type="ECO:0000313" key="4">
    <source>
        <dbReference type="Proteomes" id="UP000009022"/>
    </source>
</evidence>
<evidence type="ECO:0000313" key="3">
    <source>
        <dbReference type="EMBL" id="EDV25599.1"/>
    </source>
</evidence>
<dbReference type="GeneID" id="6753351"/>
<dbReference type="GO" id="GO:0061749">
    <property type="term" value="F:forked DNA-dependent helicase activity"/>
    <property type="evidence" value="ECO:0000318"/>
    <property type="project" value="GO_Central"/>
</dbReference>
<proteinExistence type="predicted"/>
<dbReference type="GO" id="GO:0005524">
    <property type="term" value="F:ATP binding"/>
    <property type="evidence" value="ECO:0007669"/>
    <property type="project" value="InterPro"/>
</dbReference>
<dbReference type="InterPro" id="IPR001650">
    <property type="entry name" value="Helicase_C-like"/>
</dbReference>
<dbReference type="Pfam" id="PF00271">
    <property type="entry name" value="Helicase_C"/>
    <property type="match status" value="1"/>
</dbReference>
<dbReference type="Pfam" id="PF04851">
    <property type="entry name" value="ResIII"/>
    <property type="match status" value="1"/>
</dbReference>
<gene>
    <name evidence="3" type="ORF">TRIADDRAFT_55867</name>
</gene>
<dbReference type="RefSeq" id="XP_002111632.1">
    <property type="nucleotide sequence ID" value="XM_002111596.1"/>
</dbReference>